<feature type="region of interest" description="Disordered" evidence="1">
    <location>
        <begin position="95"/>
        <end position="136"/>
    </location>
</feature>
<comment type="caution">
    <text evidence="2">The sequence shown here is derived from an EMBL/GenBank/DDBJ whole genome shotgun (WGS) entry which is preliminary data.</text>
</comment>
<reference evidence="2" key="1">
    <citation type="submission" date="2020-10" db="EMBL/GenBank/DDBJ databases">
        <authorList>
            <person name="Han B."/>
            <person name="Lu T."/>
            <person name="Zhao Q."/>
            <person name="Huang X."/>
            <person name="Zhao Y."/>
        </authorList>
    </citation>
    <scope>NUCLEOTIDE SEQUENCE</scope>
</reference>
<evidence type="ECO:0000313" key="2">
    <source>
        <dbReference type="EMBL" id="CAD6260491.1"/>
    </source>
</evidence>
<accession>A0A811QW97</accession>
<proteinExistence type="predicted"/>
<dbReference type="EMBL" id="CAJGYO010000011">
    <property type="protein sequence ID" value="CAD6260491.1"/>
    <property type="molecule type" value="Genomic_DNA"/>
</dbReference>
<protein>
    <submittedName>
        <fullName evidence="2">Uncharacterized protein</fullName>
    </submittedName>
</protein>
<evidence type="ECO:0000313" key="3">
    <source>
        <dbReference type="Proteomes" id="UP000604825"/>
    </source>
</evidence>
<keyword evidence="3" id="KW-1185">Reference proteome</keyword>
<evidence type="ECO:0000256" key="1">
    <source>
        <dbReference type="SAM" id="MobiDB-lite"/>
    </source>
</evidence>
<dbReference type="Proteomes" id="UP000604825">
    <property type="component" value="Unassembled WGS sequence"/>
</dbReference>
<organism evidence="2 3">
    <name type="scientific">Miscanthus lutarioriparius</name>
    <dbReference type="NCBI Taxonomy" id="422564"/>
    <lineage>
        <taxon>Eukaryota</taxon>
        <taxon>Viridiplantae</taxon>
        <taxon>Streptophyta</taxon>
        <taxon>Embryophyta</taxon>
        <taxon>Tracheophyta</taxon>
        <taxon>Spermatophyta</taxon>
        <taxon>Magnoliopsida</taxon>
        <taxon>Liliopsida</taxon>
        <taxon>Poales</taxon>
        <taxon>Poaceae</taxon>
        <taxon>PACMAD clade</taxon>
        <taxon>Panicoideae</taxon>
        <taxon>Andropogonodae</taxon>
        <taxon>Andropogoneae</taxon>
        <taxon>Saccharinae</taxon>
        <taxon>Miscanthus</taxon>
    </lineage>
</organism>
<name>A0A811QW97_9POAL</name>
<sequence length="153" mass="16683">MREGMRSAWIGLLSCGGLLRLVPRRRPPAHQAFYPRPRPHIMAAYGARRWVAVPVAELASQAPRMLLAGAALTADARGLQDPALVLRASRRRSSELGAGASQLNHEERVGRTRVTGAAGEDGGGRQTSSRKHLSRHAVASEAVERIRIRTERL</sequence>
<dbReference type="AlphaFoldDB" id="A0A811QW97"/>
<gene>
    <name evidence="2" type="ORF">NCGR_LOCUS43925</name>
</gene>